<reference evidence="6 7" key="1">
    <citation type="submission" date="2015-01" db="EMBL/GenBank/DDBJ databases">
        <title>The Genome Sequence of Ochroconis gallopava CBS43764.</title>
        <authorList>
            <consortium name="The Broad Institute Genomics Platform"/>
            <person name="Cuomo C."/>
            <person name="de Hoog S."/>
            <person name="Gorbushina A."/>
            <person name="Stielow B."/>
            <person name="Teixiera M."/>
            <person name="Abouelleil A."/>
            <person name="Chapman S.B."/>
            <person name="Priest M."/>
            <person name="Young S.K."/>
            <person name="Wortman J."/>
            <person name="Nusbaum C."/>
            <person name="Birren B."/>
        </authorList>
    </citation>
    <scope>NUCLEOTIDE SEQUENCE [LARGE SCALE GENOMIC DNA]</scope>
    <source>
        <strain evidence="6 7">CBS 43764</strain>
    </source>
</reference>
<evidence type="ECO:0000256" key="5">
    <source>
        <dbReference type="SAM" id="MobiDB-lite"/>
    </source>
</evidence>
<dbReference type="OrthoDB" id="514823at2759"/>
<feature type="compositionally biased region" description="Acidic residues" evidence="5">
    <location>
        <begin position="284"/>
        <end position="303"/>
    </location>
</feature>
<feature type="region of interest" description="Disordered" evidence="5">
    <location>
        <begin position="406"/>
        <end position="449"/>
    </location>
</feature>
<dbReference type="PANTHER" id="PTHR17598">
    <property type="entry name" value="DNA POLYMERASE DELTA SUBUNIT 3"/>
    <property type="match status" value="1"/>
</dbReference>
<gene>
    <name evidence="6" type="ORF">PV09_06655</name>
</gene>
<name>A0A0D2ARH7_9PEZI</name>
<dbReference type="GO" id="GO:0006297">
    <property type="term" value="P:nucleotide-excision repair, DNA gap filling"/>
    <property type="evidence" value="ECO:0007669"/>
    <property type="project" value="TreeGrafter"/>
</dbReference>
<feature type="compositionally biased region" description="Basic residues" evidence="5">
    <location>
        <begin position="377"/>
        <end position="389"/>
    </location>
</feature>
<evidence type="ECO:0000313" key="6">
    <source>
        <dbReference type="EMBL" id="KIW01799.1"/>
    </source>
</evidence>
<dbReference type="GO" id="GO:1904161">
    <property type="term" value="P:DNA synthesis involved in UV-damage excision repair"/>
    <property type="evidence" value="ECO:0007669"/>
    <property type="project" value="TreeGrafter"/>
</dbReference>
<evidence type="ECO:0000313" key="7">
    <source>
        <dbReference type="Proteomes" id="UP000053259"/>
    </source>
</evidence>
<evidence type="ECO:0000256" key="1">
    <source>
        <dbReference type="ARBA" id="ARBA00004123"/>
    </source>
</evidence>
<feature type="region of interest" description="Disordered" evidence="5">
    <location>
        <begin position="70"/>
        <end position="119"/>
    </location>
</feature>
<dbReference type="HOGENOM" id="CLU_047736_0_0_1"/>
<keyword evidence="4" id="KW-0539">Nucleus</keyword>
<organism evidence="6 7">
    <name type="scientific">Verruconis gallopava</name>
    <dbReference type="NCBI Taxonomy" id="253628"/>
    <lineage>
        <taxon>Eukaryota</taxon>
        <taxon>Fungi</taxon>
        <taxon>Dikarya</taxon>
        <taxon>Ascomycota</taxon>
        <taxon>Pezizomycotina</taxon>
        <taxon>Dothideomycetes</taxon>
        <taxon>Pleosporomycetidae</taxon>
        <taxon>Venturiales</taxon>
        <taxon>Sympoventuriaceae</taxon>
        <taxon>Verruconis</taxon>
    </lineage>
</organism>
<sequence>MNEYRKYLATKVLNEDAIINYRQLSRVLKVHTHLAKQMLYDFHHTQNAKKSGTVHATYYIAGILRSEKEQIAKPNHEPVSQPDEDTPMESSPFPSSYPEPDPVPSFESDDAEPTEEPVQNTTVLLVREEELEESKADFDEIHSIFVYSLEPGPLKDFQLLAQCNRDVTTEFWAEDPLKAYPKYGLITNKDVRRRTGTRPPPNATPASAPAPVSANAKPQAATSAPQIKAENSAKSTTNVKPANIKRQSSDLFKSFAKSKPPKLKSTDSNATSASGSLNPSPVDKEDEEMLGMSEDEPPSDIDEAAMAAEAERADAARKARKEKEERLKQMMDDDDDVEMADSTAVAEELPPEALDDSAALDRPKEPEKKEEVTVSGGRRRGRRKVMKKRTYQDEDGYLVTKEEAVWESFSEEEPEQRKPKVNVAAPHAAKKSATVPKGQGNLMNFFKKK</sequence>
<feature type="compositionally biased region" description="Basic and acidic residues" evidence="5">
    <location>
        <begin position="359"/>
        <end position="372"/>
    </location>
</feature>
<dbReference type="Pfam" id="PF09507">
    <property type="entry name" value="CDC27"/>
    <property type="match status" value="1"/>
</dbReference>
<evidence type="ECO:0000256" key="4">
    <source>
        <dbReference type="ARBA" id="ARBA00023242"/>
    </source>
</evidence>
<keyword evidence="3" id="KW-0235">DNA replication</keyword>
<feature type="region of interest" description="Disordered" evidence="5">
    <location>
        <begin position="188"/>
        <end position="393"/>
    </location>
</feature>
<dbReference type="PANTHER" id="PTHR17598:SF13">
    <property type="entry name" value="DNA POLYMERASE DELTA SUBUNIT 3"/>
    <property type="match status" value="1"/>
</dbReference>
<dbReference type="InterPro" id="IPR041913">
    <property type="entry name" value="POLD3_sf"/>
</dbReference>
<accession>A0A0D2ARH7</accession>
<dbReference type="InParanoid" id="A0A0D2ARH7"/>
<dbReference type="RefSeq" id="XP_016211668.1">
    <property type="nucleotide sequence ID" value="XM_016360329.1"/>
</dbReference>
<proteinExistence type="predicted"/>
<dbReference type="GeneID" id="27314628"/>
<protein>
    <recommendedName>
        <fullName evidence="2">DNA polymerase delta subunit 3</fullName>
    </recommendedName>
</protein>
<keyword evidence="7" id="KW-1185">Reference proteome</keyword>
<feature type="compositionally biased region" description="Polar residues" evidence="5">
    <location>
        <begin position="232"/>
        <end position="251"/>
    </location>
</feature>
<dbReference type="Proteomes" id="UP000053259">
    <property type="component" value="Unassembled WGS sequence"/>
</dbReference>
<dbReference type="GO" id="GO:0006271">
    <property type="term" value="P:DNA strand elongation involved in DNA replication"/>
    <property type="evidence" value="ECO:0007669"/>
    <property type="project" value="TreeGrafter"/>
</dbReference>
<dbReference type="GO" id="GO:0003887">
    <property type="term" value="F:DNA-directed DNA polymerase activity"/>
    <property type="evidence" value="ECO:0007669"/>
    <property type="project" value="TreeGrafter"/>
</dbReference>
<evidence type="ECO:0000256" key="3">
    <source>
        <dbReference type="ARBA" id="ARBA00022705"/>
    </source>
</evidence>
<evidence type="ECO:0000256" key="2">
    <source>
        <dbReference type="ARBA" id="ARBA00017589"/>
    </source>
</evidence>
<dbReference type="GO" id="GO:0043625">
    <property type="term" value="C:delta DNA polymerase complex"/>
    <property type="evidence" value="ECO:0007669"/>
    <property type="project" value="InterPro"/>
</dbReference>
<comment type="subcellular location">
    <subcellularLocation>
        <location evidence="1">Nucleus</location>
    </subcellularLocation>
</comment>
<dbReference type="EMBL" id="KN847552">
    <property type="protein sequence ID" value="KIW01799.1"/>
    <property type="molecule type" value="Genomic_DNA"/>
</dbReference>
<feature type="compositionally biased region" description="Polar residues" evidence="5">
    <location>
        <begin position="266"/>
        <end position="279"/>
    </location>
</feature>
<dbReference type="Gene3D" id="3.90.1030.20">
    <property type="entry name" value="DNA polymerase delta, p66 (Cdc27) subunit, wHTH domain"/>
    <property type="match status" value="1"/>
</dbReference>
<dbReference type="AlphaFoldDB" id="A0A0D2ARH7"/>
<dbReference type="STRING" id="253628.A0A0D2ARH7"/>
<dbReference type="VEuPathDB" id="FungiDB:PV09_06655"/>
<feature type="compositionally biased region" description="Low complexity" evidence="5">
    <location>
        <begin position="204"/>
        <end position="216"/>
    </location>
</feature>
<feature type="compositionally biased region" description="Basic and acidic residues" evidence="5">
    <location>
        <begin position="309"/>
        <end position="331"/>
    </location>
</feature>
<dbReference type="InterPro" id="IPR019038">
    <property type="entry name" value="POLD3"/>
</dbReference>